<dbReference type="InterPro" id="IPR058705">
    <property type="entry name" value="A_ENA"/>
</dbReference>
<keyword evidence="2" id="KW-1185">Reference proteome</keyword>
<dbReference type="RefSeq" id="WP_018706004.1">
    <property type="nucleotide sequence ID" value="NZ_BOQT01000006.1"/>
</dbReference>
<comment type="caution">
    <text evidence="1">The sequence shown here is derived from an EMBL/GenBank/DDBJ whole genome shotgun (WGS) entry which is preliminary data.</text>
</comment>
<dbReference type="Proteomes" id="UP000680279">
    <property type="component" value="Unassembled WGS sequence"/>
</dbReference>
<name>A0ABQ4K5J2_9BACI</name>
<dbReference type="Pfam" id="PF26595">
    <property type="entry name" value="A_ENA"/>
    <property type="match status" value="1"/>
</dbReference>
<dbReference type="EMBL" id="BOQT01000006">
    <property type="protein sequence ID" value="GIN20994.1"/>
    <property type="molecule type" value="Genomic_DNA"/>
</dbReference>
<protein>
    <submittedName>
        <fullName evidence="1">Uncharacterized protein</fullName>
    </submittedName>
</protein>
<accession>A0ABQ4K5J2</accession>
<evidence type="ECO:0000313" key="1">
    <source>
        <dbReference type="EMBL" id="GIN20994.1"/>
    </source>
</evidence>
<evidence type="ECO:0000313" key="2">
    <source>
        <dbReference type="Proteomes" id="UP000680279"/>
    </source>
</evidence>
<organism evidence="1 2">
    <name type="scientific">Siminovitchia fordii</name>
    <dbReference type="NCBI Taxonomy" id="254759"/>
    <lineage>
        <taxon>Bacteria</taxon>
        <taxon>Bacillati</taxon>
        <taxon>Bacillota</taxon>
        <taxon>Bacilli</taxon>
        <taxon>Bacillales</taxon>
        <taxon>Bacillaceae</taxon>
        <taxon>Siminovitchia</taxon>
    </lineage>
</organism>
<sequence>MSLPNIPDIKPDICLDRCEVIDLLLSSIAMEEIGLSHILNAEAEKLQYLLETKSDCLQDFWKINDSVIKTLRTIVKSQILLQFKLEDIIALDRESDCSKYYRDKTNEKRCRCKNNCCEKHIHRCKEHMKTTDNHSKCSCINNRNEHL</sequence>
<reference evidence="1 2" key="1">
    <citation type="submission" date="2021-03" db="EMBL/GenBank/DDBJ databases">
        <title>Antimicrobial resistance genes in bacteria isolated from Japanese honey, and their potential for conferring macrolide and lincosamide resistance in the American foulbrood pathogen Paenibacillus larvae.</title>
        <authorList>
            <person name="Okamoto M."/>
            <person name="Kumagai M."/>
            <person name="Kanamori H."/>
            <person name="Takamatsu D."/>
        </authorList>
    </citation>
    <scope>NUCLEOTIDE SEQUENCE [LARGE SCALE GENOMIC DNA]</scope>
    <source>
        <strain evidence="1 2">J1TS3</strain>
    </source>
</reference>
<gene>
    <name evidence="1" type="ORF">J1TS3_21280</name>
</gene>
<proteinExistence type="predicted"/>